<dbReference type="GO" id="GO:0006352">
    <property type="term" value="P:DNA-templated transcription initiation"/>
    <property type="evidence" value="ECO:0007669"/>
    <property type="project" value="InterPro"/>
</dbReference>
<dbReference type="InterPro" id="IPR013249">
    <property type="entry name" value="RNA_pol_sigma70_r4_t2"/>
</dbReference>
<keyword evidence="4" id="KW-0238">DNA-binding</keyword>
<evidence type="ECO:0000256" key="3">
    <source>
        <dbReference type="ARBA" id="ARBA00023082"/>
    </source>
</evidence>
<dbReference type="InterPro" id="IPR013325">
    <property type="entry name" value="RNA_pol_sigma_r2"/>
</dbReference>
<dbReference type="SUPFAM" id="SSF88946">
    <property type="entry name" value="Sigma2 domain of RNA polymerase sigma factors"/>
    <property type="match status" value="1"/>
</dbReference>
<dbReference type="InterPro" id="IPR007627">
    <property type="entry name" value="RNA_pol_sigma70_r2"/>
</dbReference>
<dbReference type="InterPro" id="IPR039425">
    <property type="entry name" value="RNA_pol_sigma-70-like"/>
</dbReference>
<dbReference type="AlphaFoldDB" id="A0A2W2BEB5"/>
<keyword evidence="3" id="KW-0731">Sigma factor</keyword>
<accession>A0A2W2BEB5</accession>
<evidence type="ECO:0000256" key="2">
    <source>
        <dbReference type="ARBA" id="ARBA00023015"/>
    </source>
</evidence>
<dbReference type="InterPro" id="IPR014325">
    <property type="entry name" value="RNA_pol_sigma-E_actinobac"/>
</dbReference>
<dbReference type="Pfam" id="PF04542">
    <property type="entry name" value="Sigma70_r2"/>
    <property type="match status" value="1"/>
</dbReference>
<comment type="similarity">
    <text evidence="1">Belongs to the sigma-70 factor family. ECF subfamily.</text>
</comment>
<evidence type="ECO:0000313" key="8">
    <source>
        <dbReference type="EMBL" id="PZF85961.1"/>
    </source>
</evidence>
<evidence type="ECO:0000256" key="4">
    <source>
        <dbReference type="ARBA" id="ARBA00023125"/>
    </source>
</evidence>
<dbReference type="Proteomes" id="UP000248764">
    <property type="component" value="Unassembled WGS sequence"/>
</dbReference>
<sequence length="167" mass="18886">MGRDRAFEQYVEARQAALLRLAYLLTGEQHAAEDLVQTALAKLYLAWNRLERADSVDAYTKRIMVNEHASWWRRAWRRAERSTDAVPERPAGPDFGQALADRDALWTVVQGLPPRQRAAVVLRFYEDMSEQDVAAALGCSVGTVKSQTSRALATLRTRLEERGGNDR</sequence>
<organism evidence="8 9">
    <name type="scientific">Jiangella anatolica</name>
    <dbReference type="NCBI Taxonomy" id="2670374"/>
    <lineage>
        <taxon>Bacteria</taxon>
        <taxon>Bacillati</taxon>
        <taxon>Actinomycetota</taxon>
        <taxon>Actinomycetes</taxon>
        <taxon>Jiangellales</taxon>
        <taxon>Jiangellaceae</taxon>
        <taxon>Jiangella</taxon>
    </lineage>
</organism>
<dbReference type="NCBIfam" id="TIGR02983">
    <property type="entry name" value="SigE-fam_strep"/>
    <property type="match status" value="1"/>
</dbReference>
<keyword evidence="2" id="KW-0805">Transcription regulation</keyword>
<dbReference type="GO" id="GO:0003677">
    <property type="term" value="F:DNA binding"/>
    <property type="evidence" value="ECO:0007669"/>
    <property type="project" value="UniProtKB-KW"/>
</dbReference>
<dbReference type="InterPro" id="IPR036388">
    <property type="entry name" value="WH-like_DNA-bd_sf"/>
</dbReference>
<gene>
    <name evidence="8" type="ORF">C1I92_03080</name>
</gene>
<reference evidence="8 9" key="1">
    <citation type="submission" date="2018-01" db="EMBL/GenBank/DDBJ databases">
        <title>Draft genome sequence of Jiangella sp. GTF31.</title>
        <authorList>
            <person name="Sahin N."/>
            <person name="Ay H."/>
            <person name="Saygin H."/>
        </authorList>
    </citation>
    <scope>NUCLEOTIDE SEQUENCE [LARGE SCALE GENOMIC DNA]</scope>
    <source>
        <strain evidence="8 9">GTF31</strain>
    </source>
</reference>
<dbReference type="Pfam" id="PF08281">
    <property type="entry name" value="Sigma70_r4_2"/>
    <property type="match status" value="1"/>
</dbReference>
<dbReference type="InterPro" id="IPR013324">
    <property type="entry name" value="RNA_pol_sigma_r3/r4-like"/>
</dbReference>
<dbReference type="Gene3D" id="1.10.1740.10">
    <property type="match status" value="1"/>
</dbReference>
<name>A0A2W2BEB5_9ACTN</name>
<evidence type="ECO:0000313" key="9">
    <source>
        <dbReference type="Proteomes" id="UP000248764"/>
    </source>
</evidence>
<dbReference type="PANTHER" id="PTHR43133">
    <property type="entry name" value="RNA POLYMERASE ECF-TYPE SIGMA FACTO"/>
    <property type="match status" value="1"/>
</dbReference>
<protein>
    <submittedName>
        <fullName evidence="8">SigE family RNA polymerase sigma factor</fullName>
    </submittedName>
</protein>
<evidence type="ECO:0000256" key="1">
    <source>
        <dbReference type="ARBA" id="ARBA00010641"/>
    </source>
</evidence>
<evidence type="ECO:0000259" key="6">
    <source>
        <dbReference type="Pfam" id="PF04542"/>
    </source>
</evidence>
<dbReference type="EMBL" id="POTW01000005">
    <property type="protein sequence ID" value="PZF85961.1"/>
    <property type="molecule type" value="Genomic_DNA"/>
</dbReference>
<proteinExistence type="inferred from homology"/>
<evidence type="ECO:0000259" key="7">
    <source>
        <dbReference type="Pfam" id="PF08281"/>
    </source>
</evidence>
<dbReference type="PANTHER" id="PTHR43133:SF50">
    <property type="entry name" value="ECF RNA POLYMERASE SIGMA FACTOR SIGM"/>
    <property type="match status" value="1"/>
</dbReference>
<dbReference type="NCBIfam" id="TIGR02937">
    <property type="entry name" value="sigma70-ECF"/>
    <property type="match status" value="1"/>
</dbReference>
<evidence type="ECO:0000256" key="5">
    <source>
        <dbReference type="ARBA" id="ARBA00023163"/>
    </source>
</evidence>
<keyword evidence="9" id="KW-1185">Reference proteome</keyword>
<keyword evidence="5" id="KW-0804">Transcription</keyword>
<dbReference type="CDD" id="cd06171">
    <property type="entry name" value="Sigma70_r4"/>
    <property type="match status" value="1"/>
</dbReference>
<dbReference type="Gene3D" id="1.10.10.10">
    <property type="entry name" value="Winged helix-like DNA-binding domain superfamily/Winged helix DNA-binding domain"/>
    <property type="match status" value="1"/>
</dbReference>
<dbReference type="GO" id="GO:0016987">
    <property type="term" value="F:sigma factor activity"/>
    <property type="evidence" value="ECO:0007669"/>
    <property type="project" value="UniProtKB-KW"/>
</dbReference>
<comment type="caution">
    <text evidence="8">The sequence shown here is derived from an EMBL/GenBank/DDBJ whole genome shotgun (WGS) entry which is preliminary data.</text>
</comment>
<dbReference type="InterPro" id="IPR014284">
    <property type="entry name" value="RNA_pol_sigma-70_dom"/>
</dbReference>
<dbReference type="SUPFAM" id="SSF88659">
    <property type="entry name" value="Sigma3 and sigma4 domains of RNA polymerase sigma factors"/>
    <property type="match status" value="1"/>
</dbReference>
<feature type="domain" description="RNA polymerase sigma factor 70 region 4 type 2" evidence="7">
    <location>
        <begin position="103"/>
        <end position="155"/>
    </location>
</feature>
<feature type="domain" description="RNA polymerase sigma-70 region 2" evidence="6">
    <location>
        <begin position="11"/>
        <end position="78"/>
    </location>
</feature>